<gene>
    <name evidence="1" type="ORF">MLD38_025996</name>
</gene>
<evidence type="ECO:0000313" key="2">
    <source>
        <dbReference type="Proteomes" id="UP001057402"/>
    </source>
</evidence>
<proteinExistence type="predicted"/>
<accession>A0ACB9P013</accession>
<keyword evidence="2" id="KW-1185">Reference proteome</keyword>
<dbReference type="Proteomes" id="UP001057402">
    <property type="component" value="Chromosome 7"/>
</dbReference>
<reference evidence="2" key="1">
    <citation type="journal article" date="2023" name="Front. Plant Sci.">
        <title>Chromosomal-level genome assembly of Melastoma candidum provides insights into trichome evolution.</title>
        <authorList>
            <person name="Zhong Y."/>
            <person name="Wu W."/>
            <person name="Sun C."/>
            <person name="Zou P."/>
            <person name="Liu Y."/>
            <person name="Dai S."/>
            <person name="Zhou R."/>
        </authorList>
    </citation>
    <scope>NUCLEOTIDE SEQUENCE [LARGE SCALE GENOMIC DNA]</scope>
</reference>
<sequence>MKRRGPEEEEREELHDQEQRGDDDDEGGEEEDTSSPAGPSSDLCQSLILRYSTSSSPHHLHLTAAATSFRSILQSSALPLTPPSYFAAAISTLQQSLEDRTLTSEELGAMLSFLSIVLPMVPDEGVSSVRAKEAVGVLAEVAGKEVLGVGSLVCAVKCVGVLLVMFCDKEDWGSVEEGFGVLLGYLLDRRPKVRRSAQECLEKVFKSFQSNPVLRKASKIVLSTFEKYMPVVASPIVTSHEEKTMVDPKSKSESKEFSRMLNFVGAIFPHLTAKVRSQIVTKVHGLITSPAATSTSLVLKIIEAFLDSQIVGDASSDIESIIVSISAYVMMSDSTDATILSAANLLKVSMVKLHSKGSLLWIKYLPRVCLAIAGLLATESGTASAASSILRDIVRQLVNQNTFLFDNSPSEGGTRECFEINTMKETCATFENALGPSDEVPNPHLLSVISILFLMLGKSSYFYMKSIVVKLAHFISDARRSQSSTVHVRSCIGYAVAAIGVERMLSLFPIELNPDDFTCKNTWMVPILRDYAISSSLAFYMDHIVPLAKSFRRASRKVSDPSLSKDLQSHSSALWKLLPAFCRSPTDTSKQYRRLAELLVDLLKKEPLMRETVALGVQVLVSQNISGRGLKKVYGKLDCISVEKSIVEIQEISGFSEKTAARDIKAIASASSEVLRVLSKLFVESVTGSMPYLKDAIGSLASISDSSFTKEIFLSLLQSFGLNDGGQKVESLKNPDSPRLDKGLECSVIAAKDKNRCRLLELACAIVEGAKEDLVNLIFSFIKDMMQEDNDIVHCEAYLALAKIVEDHPWFCSARYVELMDFIFGFKSPSTVAPLKSRFTCFHALMVYSLGRNVEGEEEEDARTFLILNEVILTLKNSKEELRKEAYDMLLKLSSTLKGMETVDLTVPDHKLVNMILGYLSSPSPQIKSGAVSALSVLVYNDANICKSIPDLVPSLLSLLENKAVEVTKAILGFVKVIVSCMQAPDLQNLLSEVVSGIIPWSDVSRHHFRSKVTIILEILIRKCGSTAVQSVIPDKYEGFLKTVMENRHSRPAKEASVSLAASTSDLPSDRKEPGGTEKDSTDQRKRKRSENNHGGTEGGSESHRGKRFVGSSQPRGIGNKGKRKFNQFSRDQNQGVKQKARVRKVGGYPPRGHHRDAKKPGRGGKTGFRRDKK</sequence>
<evidence type="ECO:0000313" key="1">
    <source>
        <dbReference type="EMBL" id="KAI4341252.1"/>
    </source>
</evidence>
<comment type="caution">
    <text evidence="1">The sequence shown here is derived from an EMBL/GenBank/DDBJ whole genome shotgun (WGS) entry which is preliminary data.</text>
</comment>
<organism evidence="1 2">
    <name type="scientific">Melastoma candidum</name>
    <dbReference type="NCBI Taxonomy" id="119954"/>
    <lineage>
        <taxon>Eukaryota</taxon>
        <taxon>Viridiplantae</taxon>
        <taxon>Streptophyta</taxon>
        <taxon>Embryophyta</taxon>
        <taxon>Tracheophyta</taxon>
        <taxon>Spermatophyta</taxon>
        <taxon>Magnoliopsida</taxon>
        <taxon>eudicotyledons</taxon>
        <taxon>Gunneridae</taxon>
        <taxon>Pentapetalae</taxon>
        <taxon>rosids</taxon>
        <taxon>malvids</taxon>
        <taxon>Myrtales</taxon>
        <taxon>Melastomataceae</taxon>
        <taxon>Melastomatoideae</taxon>
        <taxon>Melastomateae</taxon>
        <taxon>Melastoma</taxon>
    </lineage>
</organism>
<name>A0ACB9P013_9MYRT</name>
<protein>
    <submittedName>
        <fullName evidence="1">Uncharacterized protein</fullName>
    </submittedName>
</protein>
<dbReference type="EMBL" id="CM042886">
    <property type="protein sequence ID" value="KAI4341252.1"/>
    <property type="molecule type" value="Genomic_DNA"/>
</dbReference>